<evidence type="ECO:0000313" key="1">
    <source>
        <dbReference type="EMBL" id="KAH7927822.1"/>
    </source>
</evidence>
<reference evidence="1" key="1">
    <citation type="journal article" date="2021" name="New Phytol.">
        <title>Evolutionary innovations through gain and loss of genes in the ectomycorrhizal Boletales.</title>
        <authorList>
            <person name="Wu G."/>
            <person name="Miyauchi S."/>
            <person name="Morin E."/>
            <person name="Kuo A."/>
            <person name="Drula E."/>
            <person name="Varga T."/>
            <person name="Kohler A."/>
            <person name="Feng B."/>
            <person name="Cao Y."/>
            <person name="Lipzen A."/>
            <person name="Daum C."/>
            <person name="Hundley H."/>
            <person name="Pangilinan J."/>
            <person name="Johnson J."/>
            <person name="Barry K."/>
            <person name="LaButti K."/>
            <person name="Ng V."/>
            <person name="Ahrendt S."/>
            <person name="Min B."/>
            <person name="Choi I.G."/>
            <person name="Park H."/>
            <person name="Plett J.M."/>
            <person name="Magnuson J."/>
            <person name="Spatafora J.W."/>
            <person name="Nagy L.G."/>
            <person name="Henrissat B."/>
            <person name="Grigoriev I.V."/>
            <person name="Yang Z.L."/>
            <person name="Xu J."/>
            <person name="Martin F.M."/>
        </authorList>
    </citation>
    <scope>NUCLEOTIDE SEQUENCE</scope>
    <source>
        <strain evidence="1">KUC20120723A-06</strain>
    </source>
</reference>
<proteinExistence type="predicted"/>
<dbReference type="EMBL" id="MU266361">
    <property type="protein sequence ID" value="KAH7927822.1"/>
    <property type="molecule type" value="Genomic_DNA"/>
</dbReference>
<accession>A0ACB8BR23</accession>
<comment type="caution">
    <text evidence="1">The sequence shown here is derived from an EMBL/GenBank/DDBJ whole genome shotgun (WGS) entry which is preliminary data.</text>
</comment>
<name>A0ACB8BR23_9AGAM</name>
<evidence type="ECO:0000313" key="2">
    <source>
        <dbReference type="Proteomes" id="UP000790709"/>
    </source>
</evidence>
<organism evidence="1 2">
    <name type="scientific">Leucogyrophana mollusca</name>
    <dbReference type="NCBI Taxonomy" id="85980"/>
    <lineage>
        <taxon>Eukaryota</taxon>
        <taxon>Fungi</taxon>
        <taxon>Dikarya</taxon>
        <taxon>Basidiomycota</taxon>
        <taxon>Agaricomycotina</taxon>
        <taxon>Agaricomycetes</taxon>
        <taxon>Agaricomycetidae</taxon>
        <taxon>Boletales</taxon>
        <taxon>Boletales incertae sedis</taxon>
        <taxon>Leucogyrophana</taxon>
    </lineage>
</organism>
<sequence length="728" mass="78255">MENTAVAAASQEKVAPRPYKCPYPLCGRAFSRLEHQTRHIRTHTGEKPFVCTFPSCEKRFSRSDELTRHSRIHNNDHNNSGGVSGASNGSKSKAKVKTDSTTEDADGSVEINLHSFSRSESRIPDGTSLRVKKKARSRANSDDEGESYARPTSLASYEASHHPRRAQPHLPLSSNPSAFSTLSSVAMDELYALEREEALRRAEYEARHAEALRRAEYEARNAEMIYFRGRTSKSATTSPVSTPFHSGVSLKSSSGDGGYFGISSARDVPEDEEMARNSDQNSRARRRMSGPAWQMSPMPQDSHARHHPSSGHSLDSSNSAGSPSEHSHPRQPQARMFAQPMHPLHPSHPPAYRHLVTHEDSPSPLSSDSDCIPAHHVVQPPSHGPFARSRATYPLPSGASAELSPQLVSGVKSTEFTFTPSASPFLGPMRTLNLHSANPSRAPSPILLPPSVGQPDVPISPVEESPKGLGRSRRSSIVGSPPSSRSTFGQGGARKKNSMDGPPHLASIPHVHTYPGQLSLAAQAAERNMHSLPTPQLSSGPSSSGSSPGSFTYPLGGGAYASRPILESGSGTLSPSSSRPPSPHMTGIHSSTGHPSLQHRDHPNGQPHHHHIAHSVRMAFGMTPIHPQGPPRNTSWPVSPPGKFIPTEPTPSAGIFSSSVPASRSGSPPITLPPLKMQSQTASPPLVPSRQDDDSSDDDEGTYIGTKRASKVELPGFREFEAATRAPR</sequence>
<gene>
    <name evidence="1" type="ORF">BV22DRAFT_1127134</name>
</gene>
<protein>
    <submittedName>
        <fullName evidence="1">Uncharacterized protein</fullName>
    </submittedName>
</protein>
<dbReference type="Proteomes" id="UP000790709">
    <property type="component" value="Unassembled WGS sequence"/>
</dbReference>
<keyword evidence="2" id="KW-1185">Reference proteome</keyword>